<keyword evidence="2" id="KW-1185">Reference proteome</keyword>
<sequence>MKYESTTVNFVQKENQNKPKTQYDCKNCGRKHKPRDCPAFRKMCAKCKKKNHFAAKCFLSTKNIHEVNVPENELDVFLDSVNVHETKCERKNSTDSNIKNIEMVSEAQWLSG</sequence>
<dbReference type="Gene3D" id="4.10.60.10">
    <property type="entry name" value="Zinc finger, CCHC-type"/>
    <property type="match status" value="1"/>
</dbReference>
<organism evidence="1 2">
    <name type="scientific">Trichonephila clavipes</name>
    <name type="common">Golden silk orbweaver</name>
    <name type="synonym">Nephila clavipes</name>
    <dbReference type="NCBI Taxonomy" id="2585209"/>
    <lineage>
        <taxon>Eukaryota</taxon>
        <taxon>Metazoa</taxon>
        <taxon>Ecdysozoa</taxon>
        <taxon>Arthropoda</taxon>
        <taxon>Chelicerata</taxon>
        <taxon>Arachnida</taxon>
        <taxon>Araneae</taxon>
        <taxon>Araneomorphae</taxon>
        <taxon>Entelegynae</taxon>
        <taxon>Araneoidea</taxon>
        <taxon>Nephilidae</taxon>
        <taxon>Trichonephila</taxon>
    </lineage>
</organism>
<evidence type="ECO:0000313" key="1">
    <source>
        <dbReference type="EMBL" id="GFY31709.1"/>
    </source>
</evidence>
<name>A0A8X6WC53_TRICX</name>
<protein>
    <recommendedName>
        <fullName evidence="3">CCHC-type domain-containing protein</fullName>
    </recommendedName>
</protein>
<reference evidence="1" key="1">
    <citation type="submission" date="2020-08" db="EMBL/GenBank/DDBJ databases">
        <title>Multicomponent nature underlies the extraordinary mechanical properties of spider dragline silk.</title>
        <authorList>
            <person name="Kono N."/>
            <person name="Nakamura H."/>
            <person name="Mori M."/>
            <person name="Yoshida Y."/>
            <person name="Ohtoshi R."/>
            <person name="Malay A.D."/>
            <person name="Moran D.A.P."/>
            <person name="Tomita M."/>
            <person name="Numata K."/>
            <person name="Arakawa K."/>
        </authorList>
    </citation>
    <scope>NUCLEOTIDE SEQUENCE</scope>
</reference>
<dbReference type="EMBL" id="BMAU01021400">
    <property type="protein sequence ID" value="GFY31709.1"/>
    <property type="molecule type" value="Genomic_DNA"/>
</dbReference>
<evidence type="ECO:0008006" key="3">
    <source>
        <dbReference type="Google" id="ProtNLM"/>
    </source>
</evidence>
<accession>A0A8X6WC53</accession>
<comment type="caution">
    <text evidence="1">The sequence shown here is derived from an EMBL/GenBank/DDBJ whole genome shotgun (WGS) entry which is preliminary data.</text>
</comment>
<proteinExistence type="predicted"/>
<dbReference type="AlphaFoldDB" id="A0A8X6WC53"/>
<dbReference type="GO" id="GO:0003676">
    <property type="term" value="F:nucleic acid binding"/>
    <property type="evidence" value="ECO:0007669"/>
    <property type="project" value="InterPro"/>
</dbReference>
<dbReference type="Proteomes" id="UP000887159">
    <property type="component" value="Unassembled WGS sequence"/>
</dbReference>
<dbReference type="SUPFAM" id="SSF57756">
    <property type="entry name" value="Retrovirus zinc finger-like domains"/>
    <property type="match status" value="1"/>
</dbReference>
<gene>
    <name evidence="1" type="primary">AVEN_129410_1</name>
    <name evidence="1" type="ORF">TNCV_4200201</name>
</gene>
<dbReference type="GO" id="GO:0008270">
    <property type="term" value="F:zinc ion binding"/>
    <property type="evidence" value="ECO:0007669"/>
    <property type="project" value="InterPro"/>
</dbReference>
<dbReference type="InterPro" id="IPR036875">
    <property type="entry name" value="Znf_CCHC_sf"/>
</dbReference>
<evidence type="ECO:0000313" key="2">
    <source>
        <dbReference type="Proteomes" id="UP000887159"/>
    </source>
</evidence>